<dbReference type="AlphaFoldDB" id="A0A0G4HTW5"/>
<name>A0A0G4HTW5_9ALVE</name>
<feature type="region of interest" description="Disordered" evidence="1">
    <location>
        <begin position="130"/>
        <end position="165"/>
    </location>
</feature>
<feature type="compositionally biased region" description="Polar residues" evidence="1">
    <location>
        <begin position="575"/>
        <end position="587"/>
    </location>
</feature>
<dbReference type="EMBL" id="CDMZ01003862">
    <property type="protein sequence ID" value="CEM47856.1"/>
    <property type="molecule type" value="Genomic_DNA"/>
</dbReference>
<reference evidence="3" key="1">
    <citation type="submission" date="2014-11" db="EMBL/GenBank/DDBJ databases">
        <authorList>
            <person name="Otto D Thomas"/>
            <person name="Naeem Raeece"/>
        </authorList>
    </citation>
    <scope>NUCLEOTIDE SEQUENCE</scope>
</reference>
<feature type="non-terminal residue" evidence="3">
    <location>
        <position position="1"/>
    </location>
</feature>
<gene>
    <name evidence="3" type="ORF">Cvel_31598</name>
</gene>
<keyword evidence="2" id="KW-0812">Transmembrane</keyword>
<evidence type="ECO:0000256" key="1">
    <source>
        <dbReference type="SAM" id="MobiDB-lite"/>
    </source>
</evidence>
<feature type="region of interest" description="Disordered" evidence="1">
    <location>
        <begin position="442"/>
        <end position="505"/>
    </location>
</feature>
<feature type="region of interest" description="Disordered" evidence="1">
    <location>
        <begin position="358"/>
        <end position="395"/>
    </location>
</feature>
<organism evidence="3">
    <name type="scientific">Chromera velia CCMP2878</name>
    <dbReference type="NCBI Taxonomy" id="1169474"/>
    <lineage>
        <taxon>Eukaryota</taxon>
        <taxon>Sar</taxon>
        <taxon>Alveolata</taxon>
        <taxon>Colpodellida</taxon>
        <taxon>Chromeraceae</taxon>
        <taxon>Chromera</taxon>
    </lineage>
</organism>
<sequence length="658" mass="71003">FAEVCIINFGFIFVACLGLTVISGLVLICVWYWIYAEQIEAQLEANATEQADPLDVKAASSRVLSCEALAESVRTVALDWDGLEGVVGSRAGSINGNPANRENAKGTVGDEAPGKGEVRERVWWSLDVEGVAGDGKGPGSAPSFSSSSQPGHAPEGPGGLGNPAWALLDGPEISCEILSYVDSGDGGLEVGGRNLIRRLDGSSMEVPSETGEAFESSVWHEGDDRRGTMTSRVMKGAREREGKGEIDSLHSASSLNRSAELLRELEDLRKEKDPRGNKWSNQKVTVTQHFDVGEGENKIRIELTPPSRENRGKKREVKIIRGVNKKAEVNVPSVNQTFPPILPLKNANETYGEAYRSTVVGESASETAKRESVSGSSEGDEWGAGEGDKEEPQESGFWTTTFNWALTILSVYSAATKIPRRGKRYAEAAAAVLEEEEVETETVGGVKRNAEEEENQKSGCASADAKGGGRRARKMPLEKETAGAVSASRQTLSKKKPQQQQPQQESVAQQLIKVCQERNIKLIIDEKPASAPTGKERGRKKRQQVQKLKPQQKQQLQSALPLPVTEGSRVVDPATSPNENLSEETTQSNPIPSPSSSSTHTNRRVPATRTSTASSSTTPEGDSVEGDGPRCLADFFSINHGRQETLCGRKTDEADCVH</sequence>
<protein>
    <submittedName>
        <fullName evidence="3">Uncharacterized protein</fullName>
    </submittedName>
</protein>
<feature type="compositionally biased region" description="Low complexity" evidence="1">
    <location>
        <begin position="607"/>
        <end position="618"/>
    </location>
</feature>
<proteinExistence type="predicted"/>
<dbReference type="VEuPathDB" id="CryptoDB:Cvel_31598"/>
<keyword evidence="2" id="KW-1133">Transmembrane helix</keyword>
<evidence type="ECO:0000256" key="2">
    <source>
        <dbReference type="SAM" id="Phobius"/>
    </source>
</evidence>
<feature type="region of interest" description="Disordered" evidence="1">
    <location>
        <begin position="94"/>
        <end position="114"/>
    </location>
</feature>
<feature type="transmembrane region" description="Helical" evidence="2">
    <location>
        <begin position="12"/>
        <end position="34"/>
    </location>
</feature>
<evidence type="ECO:0000313" key="3">
    <source>
        <dbReference type="EMBL" id="CEM47856.1"/>
    </source>
</evidence>
<feature type="compositionally biased region" description="Low complexity" evidence="1">
    <location>
        <begin position="545"/>
        <end position="557"/>
    </location>
</feature>
<feature type="compositionally biased region" description="Low complexity" evidence="1">
    <location>
        <begin position="588"/>
        <end position="598"/>
    </location>
</feature>
<feature type="region of interest" description="Disordered" evidence="1">
    <location>
        <begin position="203"/>
        <end position="225"/>
    </location>
</feature>
<accession>A0A0G4HTW5</accession>
<feature type="compositionally biased region" description="Low complexity" evidence="1">
    <location>
        <begin position="139"/>
        <end position="154"/>
    </location>
</feature>
<keyword evidence="2" id="KW-0472">Membrane</keyword>
<feature type="region of interest" description="Disordered" evidence="1">
    <location>
        <begin position="525"/>
        <end position="633"/>
    </location>
</feature>